<proteinExistence type="predicted"/>
<reference evidence="2" key="1">
    <citation type="submission" date="2014-06" db="EMBL/GenBank/DDBJ databases">
        <authorList>
            <person name="Winans N.J."/>
            <person name="Newell P.D."/>
            <person name="Douglas A.E."/>
        </authorList>
    </citation>
    <scope>NUCLEOTIDE SEQUENCE [LARGE SCALE GENOMIC DNA]</scope>
    <source>
        <strain evidence="2">DsW_057</strain>
    </source>
</reference>
<dbReference type="SUPFAM" id="SSF47413">
    <property type="entry name" value="lambda repressor-like DNA-binding domains"/>
    <property type="match status" value="1"/>
</dbReference>
<dbReference type="InterPro" id="IPR010982">
    <property type="entry name" value="Lambda_DNA-bd_dom_sf"/>
</dbReference>
<name>A0A1Y3G7E6_9PROT</name>
<dbReference type="EMBL" id="JOPG01000009">
    <property type="protein sequence ID" value="OUJ06623.1"/>
    <property type="molecule type" value="Genomic_DNA"/>
</dbReference>
<organism evidence="1 2">
    <name type="scientific">Acetobacter malorum</name>
    <dbReference type="NCBI Taxonomy" id="178901"/>
    <lineage>
        <taxon>Bacteria</taxon>
        <taxon>Pseudomonadati</taxon>
        <taxon>Pseudomonadota</taxon>
        <taxon>Alphaproteobacteria</taxon>
        <taxon>Acetobacterales</taxon>
        <taxon>Acetobacteraceae</taxon>
        <taxon>Acetobacter</taxon>
    </lineage>
</organism>
<dbReference type="Proteomes" id="UP000242683">
    <property type="component" value="Unassembled WGS sequence"/>
</dbReference>
<dbReference type="Gene3D" id="1.10.260.40">
    <property type="entry name" value="lambda repressor-like DNA-binding domains"/>
    <property type="match status" value="1"/>
</dbReference>
<dbReference type="GO" id="GO:0003677">
    <property type="term" value="F:DNA binding"/>
    <property type="evidence" value="ECO:0007669"/>
    <property type="project" value="InterPro"/>
</dbReference>
<accession>A0A1Y3G7E6</accession>
<evidence type="ECO:0000313" key="1">
    <source>
        <dbReference type="EMBL" id="OUJ06623.1"/>
    </source>
</evidence>
<evidence type="ECO:0000313" key="2">
    <source>
        <dbReference type="Proteomes" id="UP000242683"/>
    </source>
</evidence>
<sequence>MLQSIFREASLICLQMILKPLKDIFMRETLLNEVLSRRGGGKAIAEACGVSQAAVSQWKKVPERHAKGFGDAVAKILKRTQSQQEVRS</sequence>
<gene>
    <name evidence="1" type="ORF">HK23_14175</name>
</gene>
<comment type="caution">
    <text evidence="1">The sequence shown here is derived from an EMBL/GenBank/DDBJ whole genome shotgun (WGS) entry which is preliminary data.</text>
</comment>
<dbReference type="AlphaFoldDB" id="A0A1Y3G7E6"/>
<protein>
    <submittedName>
        <fullName evidence="1">Uncharacterized protein</fullName>
    </submittedName>
</protein>